<feature type="binding site" evidence="13">
    <location>
        <position position="499"/>
    </location>
    <ligand>
        <name>ATP</name>
        <dbReference type="ChEBI" id="CHEBI:30616"/>
    </ligand>
</feature>
<dbReference type="EC" id="6.3.2.3" evidence="3 12"/>
<dbReference type="GO" id="GO:0004363">
    <property type="term" value="F:glutathione synthase activity"/>
    <property type="evidence" value="ECO:0007669"/>
    <property type="project" value="UniProtKB-UniRule"/>
</dbReference>
<dbReference type="NCBIfam" id="TIGR01986">
    <property type="entry name" value="glut_syn_euk"/>
    <property type="match status" value="1"/>
</dbReference>
<dbReference type="Gene3D" id="3.30.470.20">
    <property type="entry name" value="ATP-grasp fold, B domain"/>
    <property type="match status" value="1"/>
</dbReference>
<evidence type="ECO:0000256" key="2">
    <source>
        <dbReference type="ARBA" id="ARBA00010385"/>
    </source>
</evidence>
<dbReference type="PIRSF" id="PIRSF001558">
    <property type="entry name" value="GSHase"/>
    <property type="match status" value="1"/>
</dbReference>
<feature type="binding site" evidence="13">
    <location>
        <position position="491"/>
    </location>
    <ligand>
        <name>substrate</name>
    </ligand>
</feature>
<dbReference type="GO" id="GO:0005524">
    <property type="term" value="F:ATP binding"/>
    <property type="evidence" value="ECO:0007669"/>
    <property type="project" value="UniProtKB-UniRule"/>
</dbReference>
<accession>A0ABD2KWA4</accession>
<name>A0ABD2KWA4_9BILA</name>
<evidence type="ECO:0000256" key="8">
    <source>
        <dbReference type="ARBA" id="ARBA00022741"/>
    </source>
</evidence>
<feature type="binding site" evidence="13">
    <location>
        <begin position="404"/>
        <end position="413"/>
    </location>
    <ligand>
        <name>ATP</name>
        <dbReference type="ChEBI" id="CHEBI:30616"/>
    </ligand>
</feature>
<keyword evidence="10 12" id="KW-0460">Magnesium</keyword>
<feature type="binding site" evidence="13">
    <location>
        <position position="342"/>
    </location>
    <ligand>
        <name>ATP</name>
        <dbReference type="ChEBI" id="CHEBI:30616"/>
    </ligand>
</feature>
<evidence type="ECO:0000256" key="14">
    <source>
        <dbReference type="SAM" id="SignalP"/>
    </source>
</evidence>
<evidence type="ECO:0000256" key="13">
    <source>
        <dbReference type="PIRSR" id="PIRSR001558-1"/>
    </source>
</evidence>
<dbReference type="SUPFAM" id="SSF56059">
    <property type="entry name" value="Glutathione synthetase ATP-binding domain-like"/>
    <property type="match status" value="1"/>
</dbReference>
<dbReference type="PANTHER" id="PTHR11130:SF0">
    <property type="entry name" value="GLUTATHIONE SYNTHETASE"/>
    <property type="match status" value="1"/>
</dbReference>
<dbReference type="Proteomes" id="UP001620626">
    <property type="component" value="Unassembled WGS sequence"/>
</dbReference>
<evidence type="ECO:0000313" key="17">
    <source>
        <dbReference type="Proteomes" id="UP001620626"/>
    </source>
</evidence>
<keyword evidence="8 12" id="KW-0547">Nucleotide-binding</keyword>
<evidence type="ECO:0000256" key="3">
    <source>
        <dbReference type="ARBA" id="ARBA00012214"/>
    </source>
</evidence>
<keyword evidence="14" id="KW-0732">Signal</keyword>
<evidence type="ECO:0000256" key="11">
    <source>
        <dbReference type="ARBA" id="ARBA00048871"/>
    </source>
</evidence>
<protein>
    <recommendedName>
        <fullName evidence="4 12">Glutathione synthetase</fullName>
        <shortName evidence="12">GSH-S</shortName>
        <ecNumber evidence="3 12">6.3.2.3</ecNumber>
    </recommendedName>
</protein>
<keyword evidence="9 12" id="KW-0067">ATP-binding</keyword>
<dbReference type="PANTHER" id="PTHR11130">
    <property type="entry name" value="GLUTATHIONE SYNTHETASE"/>
    <property type="match status" value="1"/>
</dbReference>
<dbReference type="AlphaFoldDB" id="A0ABD2KWA4"/>
<dbReference type="InterPro" id="IPR014042">
    <property type="entry name" value="Glutathione_synthase_a-hlx"/>
</dbReference>
<evidence type="ECO:0000256" key="5">
    <source>
        <dbReference type="ARBA" id="ARBA00022598"/>
    </source>
</evidence>
<comment type="cofactor">
    <cofactor evidence="12">
        <name>Mg(2+)</name>
        <dbReference type="ChEBI" id="CHEBI:18420"/>
    </cofactor>
    <text evidence="12">Binds 1 Mg(2+) ion per subunit.</text>
</comment>
<feature type="binding site" evidence="13">
    <location>
        <position position="464"/>
    </location>
    <ligand>
        <name>ATP</name>
        <dbReference type="ChEBI" id="CHEBI:30616"/>
    </ligand>
</feature>
<dbReference type="InterPro" id="IPR037013">
    <property type="entry name" value="GSH-S_sub-bd_sf"/>
</dbReference>
<dbReference type="Gene3D" id="1.10.1080.10">
    <property type="entry name" value="Glutathione Synthetase, Chain A, domain 3"/>
    <property type="match status" value="1"/>
</dbReference>
<feature type="binding site" evidence="13">
    <location>
        <position position="493"/>
    </location>
    <ligand>
        <name>ATP</name>
        <dbReference type="ChEBI" id="CHEBI:30616"/>
    </ligand>
</feature>
<feature type="chain" id="PRO_5044762603" description="Glutathione synthetase" evidence="14">
    <location>
        <begin position="28"/>
        <end position="515"/>
    </location>
</feature>
<sequence length="515" mass="58600">MTHFSSAFVFFLVPLLVSLFHLSFVTPTTVPIRAEESVEPNYDSDADFETIVQDAVDWAHTVNLVNRVKDQLERSDVVEIVPFALFPSPFPRRLFEEAKAVQKTLQLLYFRVSQNYEFLKRTLGEAGKGDTYLGHLLDILDDVQQRGNKQPISLILQRADYMCHLNAESGEYELKQVEVNMGAIGGNARTEGVSKVHRRVFTKLGMSTANLPPNESCAGAAEALVKAWIQFNDPLSVIVFMSYTKVQGIFDQRLVQYEIERISGNKIKIVRLTLQECGEKLILDPNDSSLSYKGRKVAIIYQRNFLFEKDWQTEKEWDIRRKLERSNAILTTNVRIDLAGTKKVQQTLALPGMLEHFLHDQKAETIAAVRKTFAGLWGLDKYDDEKTRAIIKEAIEKPERFVLKTNRDGGGNNLWDEQLADKLRTMTRKERGGLILMEKLEMLQVTNYSIRAREKPKMYAMTSELGIVGYFLGNVQTMATIDNVQRGHMLRSKAAEAREGGVRIGIGLHDSPYLF</sequence>
<reference evidence="16 17" key="1">
    <citation type="submission" date="2024-10" db="EMBL/GenBank/DDBJ databases">
        <authorList>
            <person name="Kim D."/>
        </authorList>
    </citation>
    <scope>NUCLEOTIDE SEQUENCE [LARGE SCALE GENOMIC DNA]</scope>
    <source>
        <strain evidence="16">BH-2024</strain>
    </source>
</reference>
<comment type="similarity">
    <text evidence="2 12">Belongs to the eukaryotic GSH synthase family.</text>
</comment>
<dbReference type="GO" id="GO:0000287">
    <property type="term" value="F:magnesium ion binding"/>
    <property type="evidence" value="ECO:0007669"/>
    <property type="project" value="UniProtKB-UniRule"/>
</dbReference>
<dbReference type="SUPFAM" id="SSF52440">
    <property type="entry name" value="PreATP-grasp domain"/>
    <property type="match status" value="1"/>
</dbReference>
<dbReference type="EMBL" id="JBICBT010000626">
    <property type="protein sequence ID" value="KAL3107104.1"/>
    <property type="molecule type" value="Genomic_DNA"/>
</dbReference>
<keyword evidence="5 12" id="KW-0436">Ligase</keyword>
<evidence type="ECO:0000259" key="15">
    <source>
        <dbReference type="Pfam" id="PF03199"/>
    </source>
</evidence>
<keyword evidence="17" id="KW-1185">Reference proteome</keyword>
<dbReference type="Gene3D" id="3.30.1490.80">
    <property type="match status" value="1"/>
</dbReference>
<dbReference type="GO" id="GO:0043295">
    <property type="term" value="F:glutathione binding"/>
    <property type="evidence" value="ECO:0007669"/>
    <property type="project" value="UniProtKB-UniRule"/>
</dbReference>
<dbReference type="Pfam" id="PF03199">
    <property type="entry name" value="GSH_synthase"/>
    <property type="match status" value="1"/>
</dbReference>
<feature type="signal peptide" evidence="14">
    <location>
        <begin position="1"/>
        <end position="27"/>
    </location>
</feature>
<dbReference type="Gene3D" id="3.40.50.1760">
    <property type="entry name" value="Glutathione synthase, substrate-binding domain superfamily, eukaryotic"/>
    <property type="match status" value="1"/>
</dbReference>
<dbReference type="Gene3D" id="3.30.1490.50">
    <property type="match status" value="1"/>
</dbReference>
<comment type="catalytic activity">
    <reaction evidence="11">
        <text>gamma-L-glutamyl-L-cysteine + glycine + ATP = glutathione + ADP + phosphate + H(+)</text>
        <dbReference type="Rhea" id="RHEA:13557"/>
        <dbReference type="ChEBI" id="CHEBI:15378"/>
        <dbReference type="ChEBI" id="CHEBI:30616"/>
        <dbReference type="ChEBI" id="CHEBI:43474"/>
        <dbReference type="ChEBI" id="CHEBI:57305"/>
        <dbReference type="ChEBI" id="CHEBI:57925"/>
        <dbReference type="ChEBI" id="CHEBI:58173"/>
        <dbReference type="ChEBI" id="CHEBI:456216"/>
        <dbReference type="EC" id="6.3.2.3"/>
    </reaction>
    <physiologicalReaction direction="left-to-right" evidence="11">
        <dbReference type="Rhea" id="RHEA:13558"/>
    </physiologicalReaction>
</comment>
<comment type="pathway">
    <text evidence="1 12">Sulfur metabolism; glutathione biosynthesis; glutathione from L-cysteine and L-glutamate: step 2/2.</text>
</comment>
<evidence type="ECO:0000313" key="16">
    <source>
        <dbReference type="EMBL" id="KAL3107104.1"/>
    </source>
</evidence>
<proteinExistence type="inferred from homology"/>
<organism evidence="16 17">
    <name type="scientific">Heterodera trifolii</name>
    <dbReference type="NCBI Taxonomy" id="157864"/>
    <lineage>
        <taxon>Eukaryota</taxon>
        <taxon>Metazoa</taxon>
        <taxon>Ecdysozoa</taxon>
        <taxon>Nematoda</taxon>
        <taxon>Chromadorea</taxon>
        <taxon>Rhabditida</taxon>
        <taxon>Tylenchina</taxon>
        <taxon>Tylenchomorpha</taxon>
        <taxon>Tylenchoidea</taxon>
        <taxon>Heteroderidae</taxon>
        <taxon>Heteroderinae</taxon>
        <taxon>Heterodera</taxon>
    </lineage>
</organism>
<evidence type="ECO:0000256" key="12">
    <source>
        <dbReference type="PIRNR" id="PIRNR001558"/>
    </source>
</evidence>
<evidence type="ECO:0000256" key="9">
    <source>
        <dbReference type="ARBA" id="ARBA00022840"/>
    </source>
</evidence>
<keyword evidence="6 12" id="KW-0317">Glutathione biosynthesis</keyword>
<gene>
    <name evidence="16" type="ORF">niasHT_019500</name>
</gene>
<evidence type="ECO:0000256" key="10">
    <source>
        <dbReference type="ARBA" id="ARBA00022842"/>
    </source>
</evidence>
<comment type="caution">
    <text evidence="16">The sequence shown here is derived from an EMBL/GenBank/DDBJ whole genome shotgun (WGS) entry which is preliminary data.</text>
</comment>
<evidence type="ECO:0000256" key="7">
    <source>
        <dbReference type="ARBA" id="ARBA00022723"/>
    </source>
</evidence>
<dbReference type="InterPro" id="IPR014709">
    <property type="entry name" value="Glutathione_synthase_C_euk"/>
</dbReference>
<keyword evidence="7 12" id="KW-0479">Metal-binding</keyword>
<feature type="domain" description="Glutathione synthase substrate-binding" evidence="15">
    <location>
        <begin position="237"/>
        <end position="339"/>
    </location>
</feature>
<dbReference type="InterPro" id="IPR004887">
    <property type="entry name" value="GSH_synth_subst-bd"/>
</dbReference>
<dbReference type="InterPro" id="IPR016185">
    <property type="entry name" value="PreATP-grasp_dom_sf"/>
</dbReference>
<dbReference type="InterPro" id="IPR014049">
    <property type="entry name" value="Glutathione_synthase_N_euk"/>
</dbReference>
<evidence type="ECO:0000256" key="4">
    <source>
        <dbReference type="ARBA" id="ARBA00020821"/>
    </source>
</evidence>
<evidence type="ECO:0000256" key="1">
    <source>
        <dbReference type="ARBA" id="ARBA00004965"/>
    </source>
</evidence>
<dbReference type="Pfam" id="PF03917">
    <property type="entry name" value="GSH_synth_ATP"/>
    <property type="match status" value="1"/>
</dbReference>
<dbReference type="InterPro" id="IPR005615">
    <property type="entry name" value="Glutathione_synthase"/>
</dbReference>
<evidence type="ECO:0000256" key="6">
    <source>
        <dbReference type="ARBA" id="ARBA00022684"/>
    </source>
</evidence>
<feature type="binding site" evidence="13">
    <location>
        <position position="252"/>
    </location>
    <ligand>
        <name>substrate</name>
    </ligand>
</feature>